<protein>
    <submittedName>
        <fullName evidence="2">Uncharacterized protein</fullName>
    </submittedName>
</protein>
<name>X0WGF6_9ZZZZ</name>
<feature type="region of interest" description="Disordered" evidence="1">
    <location>
        <begin position="1"/>
        <end position="21"/>
    </location>
</feature>
<comment type="caution">
    <text evidence="2">The sequence shown here is derived from an EMBL/GenBank/DDBJ whole genome shotgun (WGS) entry which is preliminary data.</text>
</comment>
<feature type="non-terminal residue" evidence="2">
    <location>
        <position position="162"/>
    </location>
</feature>
<gene>
    <name evidence="2" type="ORF">S01H1_33534</name>
</gene>
<organism evidence="2">
    <name type="scientific">marine sediment metagenome</name>
    <dbReference type="NCBI Taxonomy" id="412755"/>
    <lineage>
        <taxon>unclassified sequences</taxon>
        <taxon>metagenomes</taxon>
        <taxon>ecological metagenomes</taxon>
    </lineage>
</organism>
<feature type="compositionally biased region" description="Pro residues" evidence="1">
    <location>
        <begin position="10"/>
        <end position="19"/>
    </location>
</feature>
<accession>X0WGF6</accession>
<dbReference type="EMBL" id="BARS01020828">
    <property type="protein sequence ID" value="GAG11781.1"/>
    <property type="molecule type" value="Genomic_DNA"/>
</dbReference>
<sequence length="162" mass="17704">MADSSHAGPHPDPSEPPAGEPVRVHSIQEEYFFLMVHPCTCGGPWFPRAQNLRQTSAGLADEVRAQCAKCGTERTFSFALPGEGNLDRIAPIREINPTAEPSAALDAAEWMDLARFYLERIERLKSPTERAQSLLDARGCLEEALKFYGPGDDGPPPGALWS</sequence>
<reference evidence="2" key="1">
    <citation type="journal article" date="2014" name="Front. Microbiol.">
        <title>High frequency of phylogenetically diverse reductive dehalogenase-homologous genes in deep subseafloor sedimentary metagenomes.</title>
        <authorList>
            <person name="Kawai M."/>
            <person name="Futagami T."/>
            <person name="Toyoda A."/>
            <person name="Takaki Y."/>
            <person name="Nishi S."/>
            <person name="Hori S."/>
            <person name="Arai W."/>
            <person name="Tsubouchi T."/>
            <person name="Morono Y."/>
            <person name="Uchiyama I."/>
            <person name="Ito T."/>
            <person name="Fujiyama A."/>
            <person name="Inagaki F."/>
            <person name="Takami H."/>
        </authorList>
    </citation>
    <scope>NUCLEOTIDE SEQUENCE</scope>
    <source>
        <strain evidence="2">Expedition CK06-06</strain>
    </source>
</reference>
<dbReference type="AlphaFoldDB" id="X0WGF6"/>
<proteinExistence type="predicted"/>
<evidence type="ECO:0000256" key="1">
    <source>
        <dbReference type="SAM" id="MobiDB-lite"/>
    </source>
</evidence>
<evidence type="ECO:0000313" key="2">
    <source>
        <dbReference type="EMBL" id="GAG11781.1"/>
    </source>
</evidence>